<dbReference type="PROSITE" id="PS51257">
    <property type="entry name" value="PROKAR_LIPOPROTEIN"/>
    <property type="match status" value="1"/>
</dbReference>
<gene>
    <name evidence="3" type="ORF">Lwal_1801</name>
</gene>
<protein>
    <submittedName>
        <fullName evidence="3">Uncharacterized protein</fullName>
    </submittedName>
</protein>
<comment type="caution">
    <text evidence="3">The sequence shown here is derived from an EMBL/GenBank/DDBJ whole genome shotgun (WGS) entry which is preliminary data.</text>
</comment>
<reference evidence="3 4" key="1">
    <citation type="submission" date="2015-11" db="EMBL/GenBank/DDBJ databases">
        <title>Genomic analysis of 38 Legionella species identifies large and diverse effector repertoires.</title>
        <authorList>
            <person name="Burstein D."/>
            <person name="Amaro F."/>
            <person name="Zusman T."/>
            <person name="Lifshitz Z."/>
            <person name="Cohen O."/>
            <person name="Gilbert J.A."/>
            <person name="Pupko T."/>
            <person name="Shuman H.A."/>
            <person name="Segal G."/>
        </authorList>
    </citation>
    <scope>NUCLEOTIDE SEQUENCE [LARGE SCALE GENOMIC DNA]</scope>
    <source>
        <strain evidence="3 4">ATCC 51914</strain>
    </source>
</reference>
<keyword evidence="4" id="KW-1185">Reference proteome</keyword>
<evidence type="ECO:0000313" key="3">
    <source>
        <dbReference type="EMBL" id="KTD78366.1"/>
    </source>
</evidence>
<dbReference type="PATRIC" id="fig|66969.6.peg.1960"/>
<evidence type="ECO:0000256" key="2">
    <source>
        <dbReference type="SAM" id="SignalP"/>
    </source>
</evidence>
<dbReference type="EMBL" id="LNZB01000041">
    <property type="protein sequence ID" value="KTD78366.1"/>
    <property type="molecule type" value="Genomic_DNA"/>
</dbReference>
<keyword evidence="2" id="KW-0732">Signal</keyword>
<dbReference type="AlphaFoldDB" id="A0A0W1AAG5"/>
<sequence length="66" mass="6803">MKRLAMVAAASLLAMLLTGCGEGSKPEAPKTDDATATQQTQGNATQNTESNAGEEQKPAEGQTESH</sequence>
<feature type="region of interest" description="Disordered" evidence="1">
    <location>
        <begin position="20"/>
        <end position="66"/>
    </location>
</feature>
<feature type="compositionally biased region" description="Basic and acidic residues" evidence="1">
    <location>
        <begin position="24"/>
        <end position="33"/>
    </location>
</feature>
<name>A0A0W1AAG5_9GAMM</name>
<feature type="chain" id="PRO_5006919577" evidence="2">
    <location>
        <begin position="20"/>
        <end position="66"/>
    </location>
</feature>
<evidence type="ECO:0000313" key="4">
    <source>
        <dbReference type="Proteomes" id="UP000054729"/>
    </source>
</evidence>
<accession>A0A0W1AAG5</accession>
<dbReference type="RefSeq" id="WP_058480458.1">
    <property type="nucleotide sequence ID" value="NZ_CAAAIQ010000004.1"/>
</dbReference>
<dbReference type="STRING" id="66969.Lwal_1801"/>
<dbReference type="Proteomes" id="UP000054729">
    <property type="component" value="Unassembled WGS sequence"/>
</dbReference>
<proteinExistence type="predicted"/>
<evidence type="ECO:0000256" key="1">
    <source>
        <dbReference type="SAM" id="MobiDB-lite"/>
    </source>
</evidence>
<feature type="compositionally biased region" description="Basic and acidic residues" evidence="1">
    <location>
        <begin position="54"/>
        <end position="66"/>
    </location>
</feature>
<feature type="signal peptide" evidence="2">
    <location>
        <begin position="1"/>
        <end position="19"/>
    </location>
</feature>
<feature type="compositionally biased region" description="Low complexity" evidence="1">
    <location>
        <begin position="34"/>
        <end position="48"/>
    </location>
</feature>
<organism evidence="3 4">
    <name type="scientific">Legionella waltersii</name>
    <dbReference type="NCBI Taxonomy" id="66969"/>
    <lineage>
        <taxon>Bacteria</taxon>
        <taxon>Pseudomonadati</taxon>
        <taxon>Pseudomonadota</taxon>
        <taxon>Gammaproteobacteria</taxon>
        <taxon>Legionellales</taxon>
        <taxon>Legionellaceae</taxon>
        <taxon>Legionella</taxon>
    </lineage>
</organism>